<sequence length="35" mass="3977">MANLLIFSGIWLMIGADNRLTIKVLFFIVSFVFAD</sequence>
<gene>
    <name evidence="1" type="ORF">BACOVA_05125</name>
</gene>
<proteinExistence type="predicted"/>
<comment type="caution">
    <text evidence="1">The sequence shown here is derived from an EMBL/GenBank/DDBJ whole genome shotgun (WGS) entry which is preliminary data.</text>
</comment>
<dbReference type="AlphaFoldDB" id="A0AAN3A3T9"/>
<evidence type="ECO:0000313" key="1">
    <source>
        <dbReference type="EMBL" id="EDO09265.1"/>
    </source>
</evidence>
<reference evidence="2" key="2">
    <citation type="submission" date="2007-04" db="EMBL/GenBank/DDBJ databases">
        <title>Draft genome sequence of Bacteroides ovatus (ATCC 8483).</title>
        <authorList>
            <person name="Sudarsanam P."/>
            <person name="Ley R."/>
            <person name="Guruge J."/>
            <person name="Turnbaugh P.J."/>
            <person name="Mahowald M."/>
            <person name="Liep D."/>
            <person name="Gordon J."/>
        </authorList>
    </citation>
    <scope>NUCLEOTIDE SEQUENCE [LARGE SCALE GENOMIC DNA]</scope>
    <source>
        <strain evidence="2">ATCC 8483 / DSM 1896 / JCM 5824 / BCRC 10623 / CCUG 4943 / NCTC 11153</strain>
    </source>
</reference>
<dbReference type="EMBL" id="AAXF02000054">
    <property type="protein sequence ID" value="EDO09265.1"/>
    <property type="molecule type" value="Genomic_DNA"/>
</dbReference>
<protein>
    <submittedName>
        <fullName evidence="1">Uncharacterized protein</fullName>
    </submittedName>
</protein>
<dbReference type="Proteomes" id="UP000005475">
    <property type="component" value="Unassembled WGS sequence"/>
</dbReference>
<reference evidence="1 2" key="1">
    <citation type="submission" date="2007-03" db="EMBL/GenBank/DDBJ databases">
        <authorList>
            <person name="Fulton L."/>
            <person name="Clifton S."/>
            <person name="Fulton B."/>
            <person name="Xu J."/>
            <person name="Minx P."/>
            <person name="Pepin K.H."/>
            <person name="Johnson M."/>
            <person name="Thiruvilangam P."/>
            <person name="Bhonagiri V."/>
            <person name="Nash W.E."/>
            <person name="Mardis E.R."/>
            <person name="Wilson R.K."/>
        </authorList>
    </citation>
    <scope>NUCLEOTIDE SEQUENCE [LARGE SCALE GENOMIC DNA]</scope>
    <source>
        <strain evidence="2">ATCC 8483 / DSM 1896 / JCM 5824 / BCRC 10623 / CCUG 4943 / NCTC 11153</strain>
    </source>
</reference>
<accession>A0AAN3A3T9</accession>
<name>A0AAN3A3T9_BACO1</name>
<evidence type="ECO:0000313" key="2">
    <source>
        <dbReference type="Proteomes" id="UP000005475"/>
    </source>
</evidence>
<organism evidence="1 2">
    <name type="scientific">Bacteroides ovatus (strain ATCC 8483 / DSM 1896 / JCM 5824 / BCRC 10623 / CCUG 4943 / NCTC 11153)</name>
    <dbReference type="NCBI Taxonomy" id="411476"/>
    <lineage>
        <taxon>Bacteria</taxon>
        <taxon>Pseudomonadati</taxon>
        <taxon>Bacteroidota</taxon>
        <taxon>Bacteroidia</taxon>
        <taxon>Bacteroidales</taxon>
        <taxon>Bacteroidaceae</taxon>
        <taxon>Bacteroides</taxon>
    </lineage>
</organism>